<reference evidence="1" key="1">
    <citation type="journal article" date="2020" name="Stud. Mycol.">
        <title>101 Dothideomycetes genomes: a test case for predicting lifestyles and emergence of pathogens.</title>
        <authorList>
            <person name="Haridas S."/>
            <person name="Albert R."/>
            <person name="Binder M."/>
            <person name="Bloem J."/>
            <person name="Labutti K."/>
            <person name="Salamov A."/>
            <person name="Andreopoulos B."/>
            <person name="Baker S."/>
            <person name="Barry K."/>
            <person name="Bills G."/>
            <person name="Bluhm B."/>
            <person name="Cannon C."/>
            <person name="Castanera R."/>
            <person name="Culley D."/>
            <person name="Daum C."/>
            <person name="Ezra D."/>
            <person name="Gonzalez J."/>
            <person name="Henrissat B."/>
            <person name="Kuo A."/>
            <person name="Liang C."/>
            <person name="Lipzen A."/>
            <person name="Lutzoni F."/>
            <person name="Magnuson J."/>
            <person name="Mondo S."/>
            <person name="Nolan M."/>
            <person name="Ohm R."/>
            <person name="Pangilinan J."/>
            <person name="Park H.-J."/>
            <person name="Ramirez L."/>
            <person name="Alfaro M."/>
            <person name="Sun H."/>
            <person name="Tritt A."/>
            <person name="Yoshinaga Y."/>
            <person name="Zwiers L.-H."/>
            <person name="Turgeon B."/>
            <person name="Goodwin S."/>
            <person name="Spatafora J."/>
            <person name="Crous P."/>
            <person name="Grigoriev I."/>
        </authorList>
    </citation>
    <scope>NUCLEOTIDE SEQUENCE</scope>
    <source>
        <strain evidence="1">ATCC 200398</strain>
    </source>
</reference>
<keyword evidence="2" id="KW-1185">Reference proteome</keyword>
<gene>
    <name evidence="1" type="ORF">BDR25DRAFT_332718</name>
</gene>
<comment type="caution">
    <text evidence="1">The sequence shown here is derived from an EMBL/GenBank/DDBJ whole genome shotgun (WGS) entry which is preliminary data.</text>
</comment>
<accession>A0ACB6R409</accession>
<protein>
    <submittedName>
        <fullName evidence="1">Uncharacterized protein</fullName>
    </submittedName>
</protein>
<sequence length="298" mass="33325">MADLDSYDLPDFGFTPFDQFVIEHWDPESALSKEEQKETLVRQWLQLGRNSRDAYHKKTSTPDWVVPEYVPQDLLTDNERRVNGQLGVSNVLWIRTWYGSGSPAASTSPSSGVSTETAQTDVVSHATADAAYRRLWRAAFFDNDDDPNDDFDDYRTVHRSFIFDDDPVAYGVTQHTSDENVAPTGSTPGFIVKAMMHCPDQLGGFSGGDWSGTEEEYLATSQNLLVMIADRKACESGWVLEIGLNHRAEVLPGRIRSKASRIATDYGNWQTEGMALRETTMGEDTETYAQRGDGWASD</sequence>
<evidence type="ECO:0000313" key="2">
    <source>
        <dbReference type="Proteomes" id="UP000799755"/>
    </source>
</evidence>
<dbReference type="Proteomes" id="UP000799755">
    <property type="component" value="Unassembled WGS sequence"/>
</dbReference>
<dbReference type="EMBL" id="MU003499">
    <property type="protein sequence ID" value="KAF2473994.1"/>
    <property type="molecule type" value="Genomic_DNA"/>
</dbReference>
<proteinExistence type="predicted"/>
<name>A0ACB6R409_9PLEO</name>
<evidence type="ECO:0000313" key="1">
    <source>
        <dbReference type="EMBL" id="KAF2473994.1"/>
    </source>
</evidence>
<organism evidence="1 2">
    <name type="scientific">Lindgomyces ingoldianus</name>
    <dbReference type="NCBI Taxonomy" id="673940"/>
    <lineage>
        <taxon>Eukaryota</taxon>
        <taxon>Fungi</taxon>
        <taxon>Dikarya</taxon>
        <taxon>Ascomycota</taxon>
        <taxon>Pezizomycotina</taxon>
        <taxon>Dothideomycetes</taxon>
        <taxon>Pleosporomycetidae</taxon>
        <taxon>Pleosporales</taxon>
        <taxon>Lindgomycetaceae</taxon>
        <taxon>Lindgomyces</taxon>
    </lineage>
</organism>